<dbReference type="PANTHER" id="PTHR21052:SF0">
    <property type="entry name" value="ALPHA-KETOGLUTARATE-DEPENDENT DIOXYGENASE ALKB HOMOLOG 7, MITOCHONDRIAL"/>
    <property type="match status" value="1"/>
</dbReference>
<evidence type="ECO:0000259" key="1">
    <source>
        <dbReference type="PROSITE" id="PS51471"/>
    </source>
</evidence>
<dbReference type="GO" id="GO:0006974">
    <property type="term" value="P:DNA damage response"/>
    <property type="evidence" value="ECO:0007669"/>
    <property type="project" value="InterPro"/>
</dbReference>
<dbReference type="GO" id="GO:0006631">
    <property type="term" value="P:fatty acid metabolic process"/>
    <property type="evidence" value="ECO:0007669"/>
    <property type="project" value="TreeGrafter"/>
</dbReference>
<dbReference type="InterPro" id="IPR032870">
    <property type="entry name" value="ALKBH7-like"/>
</dbReference>
<sequence>MCATQLEDLFGEISDDESNVTDNEHHVNNSRSKLEVYEHSQIAGLWCCDIAVPPAQQALLEPQLRRFFVPNLGQNQAMRFGQELLPPSHECRALLETATAMLANLSSEVLQHRDPAFDQLIANHYGPSEGIVAHTDLPRFEDGIVIFSFLSTRIMRFVMISQPHTQIDVVLRPGSCVCLSGDARYKWTHALEISDDLEELIFDKNTNEWTQFPKEERISITLRKMKPNQIFDMKENVYCEYRFTIPDTL</sequence>
<dbReference type="InterPro" id="IPR037151">
    <property type="entry name" value="AlkB-like_sf"/>
</dbReference>
<protein>
    <recommendedName>
        <fullName evidence="1">Fe2OG dioxygenase domain-containing protein</fullName>
    </recommendedName>
</protein>
<proteinExistence type="predicted"/>
<comment type="caution">
    <text evidence="2">The sequence shown here is derived from an EMBL/GenBank/DDBJ whole genome shotgun (WGS) entry which is preliminary data.</text>
</comment>
<dbReference type="Proteomes" id="UP001211907">
    <property type="component" value="Unassembled WGS sequence"/>
</dbReference>
<dbReference type="Gene3D" id="2.60.120.590">
    <property type="entry name" value="Alpha-ketoglutarate-dependent dioxygenase AlkB-like"/>
    <property type="match status" value="1"/>
</dbReference>
<dbReference type="Pfam" id="PF13532">
    <property type="entry name" value="2OG-FeII_Oxy_2"/>
    <property type="match status" value="1"/>
</dbReference>
<name>A0AAD5T196_9FUNG</name>
<accession>A0AAD5T196</accession>
<evidence type="ECO:0000313" key="2">
    <source>
        <dbReference type="EMBL" id="KAJ3123637.1"/>
    </source>
</evidence>
<dbReference type="SUPFAM" id="SSF51197">
    <property type="entry name" value="Clavaminate synthase-like"/>
    <property type="match status" value="1"/>
</dbReference>
<feature type="domain" description="Fe2OG dioxygenase" evidence="1">
    <location>
        <begin position="116"/>
        <end position="226"/>
    </location>
</feature>
<dbReference type="InterPro" id="IPR005123">
    <property type="entry name" value="Oxoglu/Fe-dep_dioxygenase_dom"/>
</dbReference>
<gene>
    <name evidence="2" type="ORF">HK100_011542</name>
</gene>
<dbReference type="EMBL" id="JADGJH010000725">
    <property type="protein sequence ID" value="KAJ3123637.1"/>
    <property type="molecule type" value="Genomic_DNA"/>
</dbReference>
<reference evidence="2" key="1">
    <citation type="submission" date="2020-05" db="EMBL/GenBank/DDBJ databases">
        <title>Phylogenomic resolution of chytrid fungi.</title>
        <authorList>
            <person name="Stajich J.E."/>
            <person name="Amses K."/>
            <person name="Simmons R."/>
            <person name="Seto K."/>
            <person name="Myers J."/>
            <person name="Bonds A."/>
            <person name="Quandt C.A."/>
            <person name="Barry K."/>
            <person name="Liu P."/>
            <person name="Grigoriev I."/>
            <person name="Longcore J.E."/>
            <person name="James T.Y."/>
        </authorList>
    </citation>
    <scope>NUCLEOTIDE SEQUENCE</scope>
    <source>
        <strain evidence="2">JEL0513</strain>
    </source>
</reference>
<dbReference type="InterPro" id="IPR027450">
    <property type="entry name" value="AlkB-like"/>
</dbReference>
<keyword evidence="3" id="KW-1185">Reference proteome</keyword>
<organism evidence="2 3">
    <name type="scientific">Physocladia obscura</name>
    <dbReference type="NCBI Taxonomy" id="109957"/>
    <lineage>
        <taxon>Eukaryota</taxon>
        <taxon>Fungi</taxon>
        <taxon>Fungi incertae sedis</taxon>
        <taxon>Chytridiomycota</taxon>
        <taxon>Chytridiomycota incertae sedis</taxon>
        <taxon>Chytridiomycetes</taxon>
        <taxon>Chytridiales</taxon>
        <taxon>Chytriomycetaceae</taxon>
        <taxon>Physocladia</taxon>
    </lineage>
</organism>
<evidence type="ECO:0000313" key="3">
    <source>
        <dbReference type="Proteomes" id="UP001211907"/>
    </source>
</evidence>
<dbReference type="PROSITE" id="PS51471">
    <property type="entry name" value="FE2OG_OXY"/>
    <property type="match status" value="1"/>
</dbReference>
<dbReference type="PANTHER" id="PTHR21052">
    <property type="entry name" value="SPERMATOGENESIS ASSOCIATED 11-RELATED"/>
    <property type="match status" value="1"/>
</dbReference>
<dbReference type="AlphaFoldDB" id="A0AAD5T196"/>
<dbReference type="GO" id="GO:0005759">
    <property type="term" value="C:mitochondrial matrix"/>
    <property type="evidence" value="ECO:0007669"/>
    <property type="project" value="TreeGrafter"/>
</dbReference>